<dbReference type="InterPro" id="IPR036691">
    <property type="entry name" value="Endo/exonu/phosph_ase_sf"/>
</dbReference>
<evidence type="ECO:0000313" key="4">
    <source>
        <dbReference type="EMBL" id="MBB0232091.1"/>
    </source>
</evidence>
<evidence type="ECO:0000259" key="3">
    <source>
        <dbReference type="Pfam" id="PF03372"/>
    </source>
</evidence>
<keyword evidence="5" id="KW-1185">Reference proteome</keyword>
<proteinExistence type="predicted"/>
<reference evidence="5" key="1">
    <citation type="submission" date="2019-10" db="EMBL/GenBank/DDBJ databases">
        <title>Streptomyces sp. nov., a novel actinobacterium isolated from alkaline environment.</title>
        <authorList>
            <person name="Golinska P."/>
        </authorList>
    </citation>
    <scope>NUCLEOTIDE SEQUENCE [LARGE SCALE GENOMIC DNA]</scope>
    <source>
        <strain evidence="5">DSM 42108</strain>
    </source>
</reference>
<keyword evidence="2" id="KW-1133">Transmembrane helix</keyword>
<keyword evidence="4" id="KW-0540">Nuclease</keyword>
<dbReference type="GO" id="GO:0004519">
    <property type="term" value="F:endonuclease activity"/>
    <property type="evidence" value="ECO:0007669"/>
    <property type="project" value="UniProtKB-KW"/>
</dbReference>
<dbReference type="SUPFAM" id="SSF56219">
    <property type="entry name" value="DNase I-like"/>
    <property type="match status" value="1"/>
</dbReference>
<comment type="caution">
    <text evidence="4">The sequence shown here is derived from an EMBL/GenBank/DDBJ whole genome shotgun (WGS) entry which is preliminary data.</text>
</comment>
<dbReference type="Proteomes" id="UP000530234">
    <property type="component" value="Unassembled WGS sequence"/>
</dbReference>
<dbReference type="RefSeq" id="WP_182666641.1">
    <property type="nucleotide sequence ID" value="NZ_VKHS01000752.1"/>
</dbReference>
<feature type="region of interest" description="Disordered" evidence="1">
    <location>
        <begin position="1"/>
        <end position="34"/>
    </location>
</feature>
<feature type="transmembrane region" description="Helical" evidence="2">
    <location>
        <begin position="99"/>
        <end position="121"/>
    </location>
</feature>
<dbReference type="EMBL" id="VKHS01000752">
    <property type="protein sequence ID" value="MBB0232091.1"/>
    <property type="molecule type" value="Genomic_DNA"/>
</dbReference>
<feature type="transmembrane region" description="Helical" evidence="2">
    <location>
        <begin position="43"/>
        <end position="61"/>
    </location>
</feature>
<evidence type="ECO:0000256" key="1">
    <source>
        <dbReference type="SAM" id="MobiDB-lite"/>
    </source>
</evidence>
<feature type="domain" description="Endonuclease/exonuclease/phosphatase" evidence="3">
    <location>
        <begin position="142"/>
        <end position="373"/>
    </location>
</feature>
<evidence type="ECO:0000256" key="2">
    <source>
        <dbReference type="SAM" id="Phobius"/>
    </source>
</evidence>
<protein>
    <submittedName>
        <fullName evidence="4">Endonuclease</fullName>
    </submittedName>
</protein>
<keyword evidence="2" id="KW-0472">Membrane</keyword>
<keyword evidence="2" id="KW-0812">Transmembrane</keyword>
<keyword evidence="4" id="KW-0255">Endonuclease</keyword>
<name>A0A7W3T7H5_9ACTN</name>
<sequence>PPDEPPPRRARPGTGSPDSPGPKADPTAEGSPTRTRWCTGTRLLVTAGALWTVFLALHLLLTDRWWRWLVVEATPPVAFLVIPLLLLAASPLARPVRRWLAPALLIHVLIGAHLTGYGPAWRGPDTDAARGPAAGEEISVFSWNADYWDMDDDPDAFHAFLREQDADVYLLQEYLHWEDEDPILIDDTERLREEFPDHEIVVEGELITLSRLPVVAVHHRAVPDRENAWYWEGRKTQRTDVLVGDTTLSLYNSHLPVPFRVGDNPLSERFHSFLADQFDWRTRELEWLREDLADNPHPALITGDFNSPWMGSLIDLGPDVRTHTPEGRLLPATSWPIADYPLPRLWRLDWLFTSGDLTLTGYRFGGGAEFSDHRSQEIRLLVP</sequence>
<dbReference type="AlphaFoldDB" id="A0A7W3T7H5"/>
<accession>A0A7W3T7H5</accession>
<dbReference type="InterPro" id="IPR005135">
    <property type="entry name" value="Endo/exonuclease/phosphatase"/>
</dbReference>
<feature type="transmembrane region" description="Helical" evidence="2">
    <location>
        <begin position="73"/>
        <end position="92"/>
    </location>
</feature>
<dbReference type="Pfam" id="PF03372">
    <property type="entry name" value="Exo_endo_phos"/>
    <property type="match status" value="1"/>
</dbReference>
<evidence type="ECO:0000313" key="5">
    <source>
        <dbReference type="Proteomes" id="UP000530234"/>
    </source>
</evidence>
<feature type="non-terminal residue" evidence="4">
    <location>
        <position position="1"/>
    </location>
</feature>
<keyword evidence="4" id="KW-0378">Hydrolase</keyword>
<organism evidence="4 5">
    <name type="scientific">Streptomyces calidiresistens</name>
    <dbReference type="NCBI Taxonomy" id="1485586"/>
    <lineage>
        <taxon>Bacteria</taxon>
        <taxon>Bacillati</taxon>
        <taxon>Actinomycetota</taxon>
        <taxon>Actinomycetes</taxon>
        <taxon>Kitasatosporales</taxon>
        <taxon>Streptomycetaceae</taxon>
        <taxon>Streptomyces</taxon>
    </lineage>
</organism>
<gene>
    <name evidence="4" type="ORF">FOE67_21975</name>
</gene>
<dbReference type="Gene3D" id="3.60.10.10">
    <property type="entry name" value="Endonuclease/exonuclease/phosphatase"/>
    <property type="match status" value="1"/>
</dbReference>